<feature type="binding site" description="in dimeric form" evidence="19">
    <location>
        <position position="244"/>
    </location>
    <ligand>
        <name>Ca(2+)</name>
        <dbReference type="ChEBI" id="CHEBI:29108"/>
        <label>1</label>
    </ligand>
</feature>
<dbReference type="CDD" id="cd00541">
    <property type="entry name" value="OMPLA"/>
    <property type="match status" value="1"/>
</dbReference>
<evidence type="ECO:0000256" key="3">
    <source>
        <dbReference type="ARBA" id="ARBA00010525"/>
    </source>
</evidence>
<keyword evidence="10 19" id="KW-0479">Metal-binding</keyword>
<evidence type="ECO:0000256" key="10">
    <source>
        <dbReference type="ARBA" id="ARBA00022723"/>
    </source>
</evidence>
<dbReference type="PANTHER" id="PTHR40457">
    <property type="entry name" value="PHOSPHOLIPASE A1"/>
    <property type="match status" value="1"/>
</dbReference>
<keyword evidence="11 20" id="KW-0732">Signal</keyword>
<dbReference type="GO" id="GO:0004623">
    <property type="term" value="F:phospholipase A2 activity"/>
    <property type="evidence" value="ECO:0007669"/>
    <property type="project" value="UniProtKB-EC"/>
</dbReference>
<feature type="chain" id="PRO_5027154872" description="Phospholipase A1" evidence="20">
    <location>
        <begin position="31"/>
        <end position="368"/>
    </location>
</feature>
<evidence type="ECO:0000313" key="22">
    <source>
        <dbReference type="Proteomes" id="UP000471640"/>
    </source>
</evidence>
<organism evidence="21 22">
    <name type="scientific">Thiorhodococcus mannitoliphagus</name>
    <dbReference type="NCBI Taxonomy" id="329406"/>
    <lineage>
        <taxon>Bacteria</taxon>
        <taxon>Pseudomonadati</taxon>
        <taxon>Pseudomonadota</taxon>
        <taxon>Gammaproteobacteria</taxon>
        <taxon>Chromatiales</taxon>
        <taxon>Chromatiaceae</taxon>
        <taxon>Thiorhodococcus</taxon>
    </lineage>
</organism>
<dbReference type="GO" id="GO:0005509">
    <property type="term" value="F:calcium ion binding"/>
    <property type="evidence" value="ECO:0007669"/>
    <property type="project" value="TreeGrafter"/>
</dbReference>
<evidence type="ECO:0000256" key="1">
    <source>
        <dbReference type="ARBA" id="ARBA00000111"/>
    </source>
</evidence>
<evidence type="ECO:0000256" key="7">
    <source>
        <dbReference type="ARBA" id="ARBA00021726"/>
    </source>
</evidence>
<keyword evidence="9" id="KW-0812">Transmembrane</keyword>
<dbReference type="PANTHER" id="PTHR40457:SF1">
    <property type="entry name" value="PHOSPHOLIPASE A1"/>
    <property type="match status" value="1"/>
</dbReference>
<comment type="similarity">
    <text evidence="3 20">Belongs to the phospholipase A1 family.</text>
</comment>
<name>A0A6P1DSL8_9GAMM</name>
<dbReference type="Gene3D" id="2.40.230.10">
    <property type="entry name" value="Phospholipase A1"/>
    <property type="match status" value="1"/>
</dbReference>
<dbReference type="RefSeq" id="WP_164651892.1">
    <property type="nucleotide sequence ID" value="NZ_JAAIJR010000003.1"/>
</dbReference>
<comment type="subunit">
    <text evidence="4 20">Homodimer; dimerization is reversible, and the dimeric form is the active one.</text>
</comment>
<reference evidence="22" key="1">
    <citation type="journal article" date="2020" name="Microbiol. Resour. Announc.">
        <title>Draft Genome Sequences of Thiorhodococcus mannitoliphagus and Thiorhodococcus minor, Purple Sulfur Photosynthetic Bacteria in the Gammaproteobacterial Family Chromatiaceae.</title>
        <authorList>
            <person name="Aviles F.A."/>
            <person name="Meyer T.E."/>
            <person name="Kyndt J.A."/>
        </authorList>
    </citation>
    <scope>NUCLEOTIDE SEQUENCE [LARGE SCALE GENOMIC DNA]</scope>
    <source>
        <strain evidence="22">DSM 18266</strain>
    </source>
</reference>
<dbReference type="InterPro" id="IPR036541">
    <property type="entry name" value="PLipase_A1_sf"/>
</dbReference>
<dbReference type="GO" id="GO:0008970">
    <property type="term" value="F:phospholipase A1 activity"/>
    <property type="evidence" value="ECO:0007669"/>
    <property type="project" value="UniProtKB-EC"/>
</dbReference>
<evidence type="ECO:0000256" key="18">
    <source>
        <dbReference type="PIRSR" id="PIRSR603187-1"/>
    </source>
</evidence>
<comment type="catalytic activity">
    <reaction evidence="2 20">
        <text>a 1,2-diacyl-sn-glycero-3-phosphocholine + H2O = a 1-acyl-sn-glycero-3-phosphocholine + a fatty acid + H(+)</text>
        <dbReference type="Rhea" id="RHEA:15801"/>
        <dbReference type="ChEBI" id="CHEBI:15377"/>
        <dbReference type="ChEBI" id="CHEBI:15378"/>
        <dbReference type="ChEBI" id="CHEBI:28868"/>
        <dbReference type="ChEBI" id="CHEBI:57643"/>
        <dbReference type="ChEBI" id="CHEBI:58168"/>
        <dbReference type="EC" id="3.1.1.4"/>
    </reaction>
</comment>
<dbReference type="EC" id="3.1.1.32" evidence="5 20"/>
<dbReference type="Proteomes" id="UP000471640">
    <property type="component" value="Unassembled WGS sequence"/>
</dbReference>
<evidence type="ECO:0000256" key="20">
    <source>
        <dbReference type="RuleBase" id="RU366027"/>
    </source>
</evidence>
<keyword evidence="16" id="KW-0472">Membrane</keyword>
<comment type="function">
    <text evidence="20">Hydrolysis of phosphatidylcholine with phospholipase A2 (EC 3.1.1.4) and phospholipase A1 (EC 3.1.1.32) activities.</text>
</comment>
<dbReference type="PRINTS" id="PR01486">
    <property type="entry name" value="PHPHLIPASEA1"/>
</dbReference>
<feature type="binding site" description="in dimeric form" evidence="19">
    <location>
        <position position="203"/>
    </location>
    <ligand>
        <name>Ca(2+)</name>
        <dbReference type="ChEBI" id="CHEBI:29108"/>
        <label>1</label>
    </ligand>
</feature>
<evidence type="ECO:0000256" key="15">
    <source>
        <dbReference type="ARBA" id="ARBA00023098"/>
    </source>
</evidence>
<keyword evidence="12 20" id="KW-0378">Hydrolase</keyword>
<dbReference type="GO" id="GO:0009279">
    <property type="term" value="C:cell outer membrane"/>
    <property type="evidence" value="ECO:0007669"/>
    <property type="project" value="UniProtKB-SubCell"/>
</dbReference>
<dbReference type="SUPFAM" id="SSF56931">
    <property type="entry name" value="Outer membrane phospholipase A (OMPLA)"/>
    <property type="match status" value="1"/>
</dbReference>
<dbReference type="Pfam" id="PF02253">
    <property type="entry name" value="PLA1"/>
    <property type="match status" value="1"/>
</dbReference>
<reference evidence="21 22" key="2">
    <citation type="submission" date="2020-02" db="EMBL/GenBank/DDBJ databases">
        <title>Genome sequences of Thiorhodococcus mannitoliphagus and Thiorhodococcus minor, purple sulfur photosynthetic bacteria in the gammaproteobacterial family, Chromatiaceae.</title>
        <authorList>
            <person name="Aviles F.A."/>
            <person name="Meyer T.E."/>
            <person name="Kyndt J.A."/>
        </authorList>
    </citation>
    <scope>NUCLEOTIDE SEQUENCE [LARGE SCALE GENOMIC DNA]</scope>
    <source>
        <strain evidence="21 22">DSM 18266</strain>
    </source>
</reference>
<evidence type="ECO:0000256" key="16">
    <source>
        <dbReference type="ARBA" id="ARBA00023136"/>
    </source>
</evidence>
<feature type="active site" description="Proton acceptor" evidence="18">
    <location>
        <position position="239"/>
    </location>
</feature>
<dbReference type="EC" id="3.1.1.4" evidence="6 20"/>
<evidence type="ECO:0000256" key="2">
    <source>
        <dbReference type="ARBA" id="ARBA00001604"/>
    </source>
</evidence>
<dbReference type="AlphaFoldDB" id="A0A6P1DSL8"/>
<comment type="cofactor">
    <cofactor evidence="20">
        <name>Ca(2+)</name>
        <dbReference type="ChEBI" id="CHEBI:29108"/>
    </cofactor>
    <text evidence="20">Binds 1 Ca(2+) ion per monomer. In the dimeric form the Ca(2+) is bound by different amino acids with binding of each Ca(2+) shared with ligands coming from each monomer. The Ca(2+) ion may have a role in catalysis.</text>
</comment>
<evidence type="ECO:0000313" key="21">
    <source>
        <dbReference type="EMBL" id="NEX19012.1"/>
    </source>
</evidence>
<feature type="active site" description="Nucleophile" evidence="18">
    <location>
        <position position="241"/>
    </location>
</feature>
<keyword evidence="8" id="KW-1134">Transmembrane beta strand</keyword>
<keyword evidence="14 20" id="KW-0442">Lipid degradation</keyword>
<feature type="signal peptide" evidence="20">
    <location>
        <begin position="1"/>
        <end position="30"/>
    </location>
</feature>
<keyword evidence="17 20" id="KW-0998">Cell outer membrane</keyword>
<evidence type="ECO:0000256" key="5">
    <source>
        <dbReference type="ARBA" id="ARBA00013179"/>
    </source>
</evidence>
<keyword evidence="22" id="KW-1185">Reference proteome</keyword>
<feature type="binding site" description="in dimeric form" evidence="19">
    <location>
        <position position="282"/>
    </location>
    <ligand>
        <name>Ca(2+)</name>
        <dbReference type="ChEBI" id="CHEBI:29108"/>
        <label>1</label>
    </ligand>
</feature>
<proteinExistence type="inferred from homology"/>
<evidence type="ECO:0000256" key="14">
    <source>
        <dbReference type="ARBA" id="ARBA00022963"/>
    </source>
</evidence>
<comment type="caution">
    <text evidence="21">The sequence shown here is derived from an EMBL/GenBank/DDBJ whole genome shotgun (WGS) entry which is preliminary data.</text>
</comment>
<dbReference type="InterPro" id="IPR003187">
    <property type="entry name" value="PLipase_A1"/>
</dbReference>
<evidence type="ECO:0000256" key="12">
    <source>
        <dbReference type="ARBA" id="ARBA00022801"/>
    </source>
</evidence>
<evidence type="ECO:0000256" key="9">
    <source>
        <dbReference type="ARBA" id="ARBA00022692"/>
    </source>
</evidence>
<keyword evidence="13 19" id="KW-0106">Calcium</keyword>
<evidence type="ECO:0000256" key="17">
    <source>
        <dbReference type="ARBA" id="ARBA00023237"/>
    </source>
</evidence>
<keyword evidence="15 20" id="KW-0443">Lipid metabolism</keyword>
<dbReference type="GO" id="GO:0016042">
    <property type="term" value="P:lipid catabolic process"/>
    <property type="evidence" value="ECO:0007669"/>
    <property type="project" value="UniProtKB-KW"/>
</dbReference>
<evidence type="ECO:0000256" key="4">
    <source>
        <dbReference type="ARBA" id="ARBA00011702"/>
    </source>
</evidence>
<protein>
    <recommendedName>
        <fullName evidence="7 20">Phospholipase A1</fullName>
        <ecNumber evidence="5 20">3.1.1.32</ecNumber>
        <ecNumber evidence="6 20">3.1.1.4</ecNumber>
    </recommendedName>
    <alternativeName>
        <fullName evidence="20">Phosphatidylcholine 1-acylhydrolase</fullName>
    </alternativeName>
</protein>
<dbReference type="EMBL" id="JAAIJR010000003">
    <property type="protein sequence ID" value="NEX19012.1"/>
    <property type="molecule type" value="Genomic_DNA"/>
</dbReference>
<feature type="binding site" description="in dimeric form" evidence="19">
    <location>
        <position position="249"/>
    </location>
    <ligand>
        <name>Ca(2+)</name>
        <dbReference type="ChEBI" id="CHEBI:29108"/>
        <label>1</label>
    </ligand>
</feature>
<comment type="catalytic activity">
    <reaction evidence="1 20">
        <text>a 1,2-diacyl-sn-glycero-3-phosphocholine + H2O = a 2-acyl-sn-glycero-3-phosphocholine + a fatty acid + H(+)</text>
        <dbReference type="Rhea" id="RHEA:18689"/>
        <dbReference type="ChEBI" id="CHEBI:15377"/>
        <dbReference type="ChEBI" id="CHEBI:15378"/>
        <dbReference type="ChEBI" id="CHEBI:28868"/>
        <dbReference type="ChEBI" id="CHEBI:57643"/>
        <dbReference type="ChEBI" id="CHEBI:57875"/>
        <dbReference type="EC" id="3.1.1.32"/>
    </reaction>
</comment>
<evidence type="ECO:0000256" key="6">
    <source>
        <dbReference type="ARBA" id="ARBA00013278"/>
    </source>
</evidence>
<comment type="subcellular location">
    <subcellularLocation>
        <location evidence="20">Cell outer membrane</location>
        <topology evidence="20">Multi-pass membrane protein</topology>
    </subcellularLocation>
    <text evidence="20">One of the very few enzymes located there.</text>
</comment>
<evidence type="ECO:0000256" key="11">
    <source>
        <dbReference type="ARBA" id="ARBA00022729"/>
    </source>
</evidence>
<gene>
    <name evidence="21" type="ORF">G3480_01550</name>
</gene>
<evidence type="ECO:0000256" key="13">
    <source>
        <dbReference type="ARBA" id="ARBA00022837"/>
    </source>
</evidence>
<accession>A0A6P1DSL8</accession>
<evidence type="ECO:0000256" key="8">
    <source>
        <dbReference type="ARBA" id="ARBA00022452"/>
    </source>
</evidence>
<evidence type="ECO:0000256" key="19">
    <source>
        <dbReference type="PIRSR" id="PIRSR603187-2"/>
    </source>
</evidence>
<sequence length="368" mass="40898">MPNQSHRNRPTLIVAVMLGIAAMIGGPALAQTQAANLADCATIALDQERLACYDRLSGRAATIAEAPPSSEPMAAPVVLPTTRQNNTQQPNAPIIAATGSTSPASASLIDAAWGFDPDSSRYTIDVYRPNYLLFGSYSSRPNEAPFLTLFDAAQNPNAELNSTEAEFQISFKTRLWATDDRRFGIWAAYTQQSQWQIYNADLSRPFRETNYMPELMASFRPNLSLGGFNWRLLNVGYTHQSNGRSDPISRSWDRLFAEFGVERDGFALLIRPWVVIDDGEDDNPNITDYYGYGDITAFYRWRENSFSLMARGNPSTDKGAAQITWTSPRIIGPLRGYIKGFTGYGESLIDYDWKQNVIGIGVTLNDQL</sequence>